<dbReference type="RefSeq" id="WP_174879639.1">
    <property type="nucleotide sequence ID" value="NZ_CADEPK010000033.1"/>
</dbReference>
<feature type="signal peptide" evidence="1">
    <location>
        <begin position="1"/>
        <end position="27"/>
    </location>
</feature>
<reference evidence="2 3" key="1">
    <citation type="submission" date="2023-07" db="EMBL/GenBank/DDBJ databases">
        <title>Genomic Encyclopedia of Type Strains, Phase IV (KMG-IV): sequencing the most valuable type-strain genomes for metagenomic binning, comparative biology and taxonomic classification.</title>
        <authorList>
            <person name="Goeker M."/>
        </authorList>
    </citation>
    <scope>NUCLEOTIDE SEQUENCE [LARGE SCALE GENOMIC DNA]</scope>
    <source>
        <strain evidence="2 3">DSM 17723</strain>
    </source>
</reference>
<sequence length="187" mass="20720">MGVKGKLLTSVAIALCGLGLISEGTTAYFQDKEPTTNTFTTGVLELGINKPTIIDVKGLVPGDTVHGNFELTNDGSVDMKEILLHSSYEVIDKGDPNNGDDLGDHLVVEYIYKVNERKNVVIQKKLSELSGEPIKVSDEFPSEGKVEKYAVRIKFVDNGQNQNHFQEDELKLKWEFEAVQRDGDSDF</sequence>
<accession>A0ABT9Z3K0</accession>
<dbReference type="Pfam" id="PF12389">
    <property type="entry name" value="Peptidase_M73"/>
    <property type="match status" value="1"/>
</dbReference>
<dbReference type="InterPro" id="IPR022121">
    <property type="entry name" value="Peptidase_M73_camelysin"/>
</dbReference>
<comment type="caution">
    <text evidence="2">The sequence shown here is derived from an EMBL/GenBank/DDBJ whole genome shotgun (WGS) entry which is preliminary data.</text>
</comment>
<dbReference type="InterPro" id="IPR023833">
    <property type="entry name" value="Signal_pept_SipW-depend-type"/>
</dbReference>
<keyword evidence="3" id="KW-1185">Reference proteome</keyword>
<protein>
    <submittedName>
        <fullName evidence="2">Spore coat-associated protein N</fullName>
    </submittedName>
</protein>
<gene>
    <name evidence="2" type="ORF">J2S02_002732</name>
</gene>
<keyword evidence="1" id="KW-0732">Signal</keyword>
<evidence type="ECO:0000256" key="1">
    <source>
        <dbReference type="SAM" id="SignalP"/>
    </source>
</evidence>
<feature type="chain" id="PRO_5046313825" evidence="1">
    <location>
        <begin position="28"/>
        <end position="187"/>
    </location>
</feature>
<organism evidence="2 3">
    <name type="scientific">Metabacillus niabensis</name>
    <dbReference type="NCBI Taxonomy" id="324854"/>
    <lineage>
        <taxon>Bacteria</taxon>
        <taxon>Bacillati</taxon>
        <taxon>Bacillota</taxon>
        <taxon>Bacilli</taxon>
        <taxon>Bacillales</taxon>
        <taxon>Bacillaceae</taxon>
        <taxon>Metabacillus</taxon>
    </lineage>
</organism>
<name>A0ABT9Z3K0_9BACI</name>
<evidence type="ECO:0000313" key="2">
    <source>
        <dbReference type="EMBL" id="MDQ0226387.1"/>
    </source>
</evidence>
<dbReference type="Proteomes" id="UP001232245">
    <property type="component" value="Unassembled WGS sequence"/>
</dbReference>
<evidence type="ECO:0000313" key="3">
    <source>
        <dbReference type="Proteomes" id="UP001232245"/>
    </source>
</evidence>
<proteinExistence type="predicted"/>
<dbReference type="NCBIfam" id="TIGR04088">
    <property type="entry name" value="cognate_SipW"/>
    <property type="match status" value="1"/>
</dbReference>
<dbReference type="EMBL" id="JAUSTZ010000005">
    <property type="protein sequence ID" value="MDQ0226387.1"/>
    <property type="molecule type" value="Genomic_DNA"/>
</dbReference>